<proteinExistence type="predicted"/>
<dbReference type="EMBL" id="MU167221">
    <property type="protein sequence ID" value="KAG0150249.1"/>
    <property type="molecule type" value="Genomic_DNA"/>
</dbReference>
<accession>A0A9P6TFS1</accession>
<feature type="compositionally biased region" description="Polar residues" evidence="1">
    <location>
        <begin position="1"/>
        <end position="14"/>
    </location>
</feature>
<sequence length="648" mass="72989">MISDTDTMSRSNFDPSGDLINNDDRVSDSRVPPARLASHLLGSSDADKHERSFDLELAIAGFASFQAPLDDAKSRQLASYGTVITQFLGKAKETIADRRMWITMSKSMQARLVSLLEKILNTDFIRSLFALRLHIRNLAFGLDSANVPGIATLADVVIASVVDYINGDALSQQPSIAHHNSRISWTHQTIELVVRMPTDLDNLSSFVAISDPENHMLSHEIKLACISILYCLCCLDDWKPPQTAQAFDQLITFISFLDDSRELSSMTIVQILCLYGKLRRSQLRDDQTFRPATIRKLWTLMTTLFPNPDLNISGHELSAAQNVLFEDGNDIIAWVWSHAEFCSQLDNGWVNCFTTAWILAQYTPESLQAPGGARNPSEFILTIADELPIARKNKAVINSLTSQDGLGLYIFLSVYFGVVAPTGLSAANWDHVWRSIYSILFRIYRDLGKTDSPLHLKSNFRLAQLVHEALQHLFSHILNLPQKAYFICHSIRIPSKLFTICIRNPTMDLHKLLDGTLAAIERSMEAADFQEQNPTAEAKDFLSFLGHWAENDFDEKFVNPRGFVTSLLQLISSPFRISDETKFIATKLLINIESSAGCDWEFSRRDLHLVSEVLLDVNKLFDNNLSSTRCRRTYRKICPNLRPSLPTS</sequence>
<dbReference type="Proteomes" id="UP000886653">
    <property type="component" value="Unassembled WGS sequence"/>
</dbReference>
<comment type="caution">
    <text evidence="2">The sequence shown here is derived from an EMBL/GenBank/DDBJ whole genome shotgun (WGS) entry which is preliminary data.</text>
</comment>
<reference evidence="2" key="1">
    <citation type="submission" date="2013-11" db="EMBL/GenBank/DDBJ databases">
        <title>Genome sequence of the fusiform rust pathogen reveals effectors for host alternation and coevolution with pine.</title>
        <authorList>
            <consortium name="DOE Joint Genome Institute"/>
            <person name="Smith K."/>
            <person name="Pendleton A."/>
            <person name="Kubisiak T."/>
            <person name="Anderson C."/>
            <person name="Salamov A."/>
            <person name="Aerts A."/>
            <person name="Riley R."/>
            <person name="Clum A."/>
            <person name="Lindquist E."/>
            <person name="Ence D."/>
            <person name="Campbell M."/>
            <person name="Kronenberg Z."/>
            <person name="Feau N."/>
            <person name="Dhillon B."/>
            <person name="Hamelin R."/>
            <person name="Burleigh J."/>
            <person name="Smith J."/>
            <person name="Yandell M."/>
            <person name="Nelson C."/>
            <person name="Grigoriev I."/>
            <person name="Davis J."/>
        </authorList>
    </citation>
    <scope>NUCLEOTIDE SEQUENCE</scope>
    <source>
        <strain evidence="2">G11</strain>
    </source>
</reference>
<organism evidence="2 3">
    <name type="scientific">Cronartium quercuum f. sp. fusiforme G11</name>
    <dbReference type="NCBI Taxonomy" id="708437"/>
    <lineage>
        <taxon>Eukaryota</taxon>
        <taxon>Fungi</taxon>
        <taxon>Dikarya</taxon>
        <taxon>Basidiomycota</taxon>
        <taxon>Pucciniomycotina</taxon>
        <taxon>Pucciniomycetes</taxon>
        <taxon>Pucciniales</taxon>
        <taxon>Coleosporiaceae</taxon>
        <taxon>Cronartium</taxon>
    </lineage>
</organism>
<keyword evidence="3" id="KW-1185">Reference proteome</keyword>
<dbReference type="AlphaFoldDB" id="A0A9P6TFS1"/>
<evidence type="ECO:0000313" key="3">
    <source>
        <dbReference type="Proteomes" id="UP000886653"/>
    </source>
</evidence>
<evidence type="ECO:0000313" key="2">
    <source>
        <dbReference type="EMBL" id="KAG0150249.1"/>
    </source>
</evidence>
<dbReference type="OrthoDB" id="2505437at2759"/>
<feature type="region of interest" description="Disordered" evidence="1">
    <location>
        <begin position="1"/>
        <end position="30"/>
    </location>
</feature>
<protein>
    <submittedName>
        <fullName evidence="2">Uncharacterized protein</fullName>
    </submittedName>
</protein>
<name>A0A9P6TFS1_9BASI</name>
<gene>
    <name evidence="2" type="ORF">CROQUDRAFT_231537</name>
</gene>
<evidence type="ECO:0000256" key="1">
    <source>
        <dbReference type="SAM" id="MobiDB-lite"/>
    </source>
</evidence>